<feature type="transmembrane region" description="Helical" evidence="8">
    <location>
        <begin position="312"/>
        <end position="335"/>
    </location>
</feature>
<evidence type="ECO:0000256" key="6">
    <source>
        <dbReference type="ARBA" id="ARBA00022989"/>
    </source>
</evidence>
<evidence type="ECO:0000256" key="7">
    <source>
        <dbReference type="ARBA" id="ARBA00023136"/>
    </source>
</evidence>
<evidence type="ECO:0000256" key="4">
    <source>
        <dbReference type="ARBA" id="ARBA00022519"/>
    </source>
</evidence>
<accession>A0A9X3DZS3</accession>
<feature type="transmembrane region" description="Helical" evidence="8">
    <location>
        <begin position="79"/>
        <end position="101"/>
    </location>
</feature>
<dbReference type="SUPFAM" id="SSF161098">
    <property type="entry name" value="MetI-like"/>
    <property type="match status" value="2"/>
</dbReference>
<sequence length="576" mass="60831">MTLAAAGFARERPRRALSLSTETWVLGALGLFVIGLSFAPLLRLVFTAIAPDGWPDASRLGEVLGTRQVLAATVNTLRVALFSTLVSLIGGTLAATLVALTDMRGKSVWVFAFILPLMIPPQVSALAWVQAFSPSSPILGLLGLSLPAGARHPLYSEAGIVLLLGIYNSPLVFLTVRAALRRLPAELVEAGQAAGASQARLLLTIILPLARAGIFAGAALAFVSAIGNFGIQAMLGIPARFPTLITLIYQKLNTVGPSALADMAILSMLLAALTIGGITLAGWLGSRRDVRVDGSARPLTLRLGRWRLPVELFAWLVLVATLVLPLSALVTTSLVRGFGQELTLATLTLQNYTSALFRQAAIREGFLTSLWLTTTTALVLTAVSILLGYFLTWHRSGFVRVLHLAGELAYALPGIVIGVAMILFFLKPLPFTGFSIYGTVWIILAAYLASYLALSLRSTLGGFAQVDRSLEEAARVAGAGFLRRMRDIVGPLVSPAAAAGAIIVFMSALNEIQSSILLVSSKAKTLGPMVVFLEEGGSSTLAAAVGCLMVAIVLALMLTASALSRFLPRGVLPWQN</sequence>
<keyword evidence="7 8" id="KW-0472">Membrane</keyword>
<dbReference type="Gene3D" id="1.10.3720.10">
    <property type="entry name" value="MetI-like"/>
    <property type="match status" value="2"/>
</dbReference>
<evidence type="ECO:0000256" key="2">
    <source>
        <dbReference type="ARBA" id="ARBA00022448"/>
    </source>
</evidence>
<name>A0A9X3DZS3_9HYPH</name>
<keyword evidence="11" id="KW-1185">Reference proteome</keyword>
<evidence type="ECO:0000256" key="1">
    <source>
        <dbReference type="ARBA" id="ARBA00004429"/>
    </source>
</evidence>
<evidence type="ECO:0000256" key="3">
    <source>
        <dbReference type="ARBA" id="ARBA00022475"/>
    </source>
</evidence>
<keyword evidence="6 8" id="KW-1133">Transmembrane helix</keyword>
<dbReference type="PROSITE" id="PS50928">
    <property type="entry name" value="ABC_TM1"/>
    <property type="match status" value="2"/>
</dbReference>
<dbReference type="EMBL" id="JAPKNK010000001">
    <property type="protein sequence ID" value="MCX5567877.1"/>
    <property type="molecule type" value="Genomic_DNA"/>
</dbReference>
<feature type="transmembrane region" description="Helical" evidence="8">
    <location>
        <begin position="160"/>
        <end position="180"/>
    </location>
</feature>
<dbReference type="Pfam" id="PF00528">
    <property type="entry name" value="BPD_transp_1"/>
    <property type="match status" value="2"/>
</dbReference>
<keyword evidence="3" id="KW-1003">Cell membrane</keyword>
<feature type="transmembrane region" description="Helical" evidence="8">
    <location>
        <begin position="261"/>
        <end position="284"/>
    </location>
</feature>
<feature type="transmembrane region" description="Helical" evidence="8">
    <location>
        <begin position="488"/>
        <end position="509"/>
    </location>
</feature>
<feature type="transmembrane region" description="Helical" evidence="8">
    <location>
        <begin position="201"/>
        <end position="223"/>
    </location>
</feature>
<evidence type="ECO:0000256" key="8">
    <source>
        <dbReference type="RuleBase" id="RU363032"/>
    </source>
</evidence>
<dbReference type="InterPro" id="IPR000515">
    <property type="entry name" value="MetI-like"/>
</dbReference>
<feature type="transmembrane region" description="Helical" evidence="8">
    <location>
        <begin position="108"/>
        <end position="129"/>
    </location>
</feature>
<dbReference type="PANTHER" id="PTHR43357:SF3">
    <property type="entry name" value="FE(3+)-TRANSPORT SYSTEM PERMEASE PROTEIN FBPB 2"/>
    <property type="match status" value="1"/>
</dbReference>
<evidence type="ECO:0000313" key="10">
    <source>
        <dbReference type="EMBL" id="MCX5567877.1"/>
    </source>
</evidence>
<feature type="domain" description="ABC transmembrane type-1" evidence="9">
    <location>
        <begin position="366"/>
        <end position="560"/>
    </location>
</feature>
<proteinExistence type="inferred from homology"/>
<dbReference type="PANTHER" id="PTHR43357">
    <property type="entry name" value="INNER MEMBRANE ABC TRANSPORTER PERMEASE PROTEIN YDCV"/>
    <property type="match status" value="1"/>
</dbReference>
<dbReference type="AlphaFoldDB" id="A0A9X3DZS3"/>
<feature type="transmembrane region" description="Helical" evidence="8">
    <location>
        <begin position="432"/>
        <end position="454"/>
    </location>
</feature>
<evidence type="ECO:0000259" key="9">
    <source>
        <dbReference type="PROSITE" id="PS50928"/>
    </source>
</evidence>
<dbReference type="CDD" id="cd06261">
    <property type="entry name" value="TM_PBP2"/>
    <property type="match status" value="2"/>
</dbReference>
<feature type="transmembrane region" description="Helical" evidence="8">
    <location>
        <begin position="404"/>
        <end position="426"/>
    </location>
</feature>
<reference evidence="10" key="1">
    <citation type="submission" date="2022-11" db="EMBL/GenBank/DDBJ databases">
        <title>Biodiversity and phylogenetic relationships of bacteria.</title>
        <authorList>
            <person name="Machado R.A.R."/>
            <person name="Bhat A."/>
            <person name="Loulou A."/>
            <person name="Kallel S."/>
        </authorList>
    </citation>
    <scope>NUCLEOTIDE SEQUENCE</scope>
    <source>
        <strain evidence="10">K-TC2</strain>
    </source>
</reference>
<keyword evidence="5 8" id="KW-0812">Transmembrane</keyword>
<keyword evidence="2 8" id="KW-0813">Transport</keyword>
<feature type="transmembrane region" description="Helical" evidence="8">
    <location>
        <begin position="541"/>
        <end position="563"/>
    </location>
</feature>
<keyword evidence="4" id="KW-0997">Cell inner membrane</keyword>
<dbReference type="GO" id="GO:0055085">
    <property type="term" value="P:transmembrane transport"/>
    <property type="evidence" value="ECO:0007669"/>
    <property type="project" value="InterPro"/>
</dbReference>
<feature type="domain" description="ABC transmembrane type-1" evidence="9">
    <location>
        <begin position="73"/>
        <end position="281"/>
    </location>
</feature>
<feature type="transmembrane region" description="Helical" evidence="8">
    <location>
        <begin position="368"/>
        <end position="392"/>
    </location>
</feature>
<evidence type="ECO:0000256" key="5">
    <source>
        <dbReference type="ARBA" id="ARBA00022692"/>
    </source>
</evidence>
<comment type="caution">
    <text evidence="10">The sequence shown here is derived from an EMBL/GenBank/DDBJ whole genome shotgun (WGS) entry which is preliminary data.</text>
</comment>
<dbReference type="GO" id="GO:0005886">
    <property type="term" value="C:plasma membrane"/>
    <property type="evidence" value="ECO:0007669"/>
    <property type="project" value="UniProtKB-SubCell"/>
</dbReference>
<feature type="transmembrane region" description="Helical" evidence="8">
    <location>
        <begin position="24"/>
        <end position="46"/>
    </location>
</feature>
<comment type="similarity">
    <text evidence="8">Belongs to the binding-protein-dependent transport system permease family.</text>
</comment>
<dbReference type="Proteomes" id="UP001144805">
    <property type="component" value="Unassembled WGS sequence"/>
</dbReference>
<dbReference type="InterPro" id="IPR035906">
    <property type="entry name" value="MetI-like_sf"/>
</dbReference>
<protein>
    <submittedName>
        <fullName evidence="10">Iron ABC transporter permease</fullName>
    </submittedName>
</protein>
<organism evidence="10 11">
    <name type="scientific">Kaistia nematophila</name>
    <dbReference type="NCBI Taxonomy" id="2994654"/>
    <lineage>
        <taxon>Bacteria</taxon>
        <taxon>Pseudomonadati</taxon>
        <taxon>Pseudomonadota</taxon>
        <taxon>Alphaproteobacteria</taxon>
        <taxon>Hyphomicrobiales</taxon>
        <taxon>Kaistiaceae</taxon>
        <taxon>Kaistia</taxon>
    </lineage>
</organism>
<comment type="subcellular location">
    <subcellularLocation>
        <location evidence="1">Cell inner membrane</location>
        <topology evidence="1">Multi-pass membrane protein</topology>
    </subcellularLocation>
    <subcellularLocation>
        <location evidence="8">Cell membrane</location>
        <topology evidence="8">Multi-pass membrane protein</topology>
    </subcellularLocation>
</comment>
<gene>
    <name evidence="10" type="ORF">OSH07_01580</name>
</gene>
<dbReference type="RefSeq" id="WP_266336849.1">
    <property type="nucleotide sequence ID" value="NZ_JAPKNK010000001.1"/>
</dbReference>
<evidence type="ECO:0000313" key="11">
    <source>
        <dbReference type="Proteomes" id="UP001144805"/>
    </source>
</evidence>